<dbReference type="PIRSF" id="PIRSF037219">
    <property type="entry name" value="NOS_oxygenase"/>
    <property type="match status" value="1"/>
</dbReference>
<evidence type="ECO:0000256" key="7">
    <source>
        <dbReference type="ARBA" id="ARBA00022723"/>
    </source>
</evidence>
<evidence type="ECO:0000256" key="12">
    <source>
        <dbReference type="PIRSR" id="PIRSR037219-1"/>
    </source>
</evidence>
<dbReference type="GO" id="GO:0006809">
    <property type="term" value="P:nitric oxide biosynthetic process"/>
    <property type="evidence" value="ECO:0007669"/>
    <property type="project" value="InterPro"/>
</dbReference>
<comment type="subunit">
    <text evidence="11">Homodimer.</text>
</comment>
<evidence type="ECO:0000256" key="8">
    <source>
        <dbReference type="ARBA" id="ARBA00023002"/>
    </source>
</evidence>
<comment type="caution">
    <text evidence="14">The sequence shown here is derived from an EMBL/GenBank/DDBJ whole genome shotgun (WGS) entry which is preliminary data.</text>
</comment>
<evidence type="ECO:0000256" key="10">
    <source>
        <dbReference type="ARBA" id="ARBA00048713"/>
    </source>
</evidence>
<dbReference type="RefSeq" id="WP_188997904.1">
    <property type="nucleotide sequence ID" value="NZ_BMHP01000006.1"/>
</dbReference>
<organism evidence="14 15">
    <name type="scientific">Paenibacillus nasutitermitis</name>
    <dbReference type="NCBI Taxonomy" id="1652958"/>
    <lineage>
        <taxon>Bacteria</taxon>
        <taxon>Bacillati</taxon>
        <taxon>Bacillota</taxon>
        <taxon>Bacilli</taxon>
        <taxon>Bacillales</taxon>
        <taxon>Paenibacillaceae</taxon>
        <taxon>Paenibacillus</taxon>
    </lineage>
</organism>
<dbReference type="PANTHER" id="PTHR43410:SF1">
    <property type="entry name" value="NITRIC OXIDE SYNTHASE"/>
    <property type="match status" value="1"/>
</dbReference>
<dbReference type="AlphaFoldDB" id="A0A916ZF54"/>
<comment type="catalytic activity">
    <reaction evidence="10">
        <text>3 reduced [flavodoxin] + 2 L-arginine + 4 O2 = 3 oxidized [flavodoxin] + 2 L-citrulline + 2 nitric oxide + 4 H2O + 5 H(+)</text>
        <dbReference type="Rhea" id="RHEA:52324"/>
        <dbReference type="Rhea" id="RHEA-COMP:10622"/>
        <dbReference type="Rhea" id="RHEA-COMP:10623"/>
        <dbReference type="ChEBI" id="CHEBI:15377"/>
        <dbReference type="ChEBI" id="CHEBI:15378"/>
        <dbReference type="ChEBI" id="CHEBI:15379"/>
        <dbReference type="ChEBI" id="CHEBI:16480"/>
        <dbReference type="ChEBI" id="CHEBI:32682"/>
        <dbReference type="ChEBI" id="CHEBI:57618"/>
        <dbReference type="ChEBI" id="CHEBI:57743"/>
        <dbReference type="ChEBI" id="CHEBI:58210"/>
        <dbReference type="EC" id="1.14.14.47"/>
    </reaction>
</comment>
<protein>
    <recommendedName>
        <fullName evidence="5 11">Nitric oxide synthase oxygenase</fullName>
        <ecNumber evidence="4 11">1.14.14.47</ecNumber>
    </recommendedName>
</protein>
<keyword evidence="15" id="KW-1185">Reference proteome</keyword>
<dbReference type="InterPro" id="IPR004030">
    <property type="entry name" value="NOS_N"/>
</dbReference>
<dbReference type="SUPFAM" id="SSF56512">
    <property type="entry name" value="Nitric oxide (NO) synthase oxygenase domain"/>
    <property type="match status" value="1"/>
</dbReference>
<dbReference type="PANTHER" id="PTHR43410">
    <property type="entry name" value="NITRIC OXIDE SYNTHASE OXYGENASE"/>
    <property type="match status" value="1"/>
</dbReference>
<sequence length="365" mass="40975">MRQTSIIDTRQRMEEAASFIHSCYSELGKSGPEAERRLAEIAASIGSGGSYEHTPEELSYGAKMAWRNSNRCIGRFFWETLTIQDARKAKTEEEIAEALLDHIDYATNEGKIRPVVTVFSPEGEDRGEKIRIRNHQLIRYAGYQTSTGVVGDPASVAFTDLCHELGWRGAGSAFDLLPLVIQIGGRVPKWFAIPEHLVLRVPIVHPDVDGLAELGLEWYAVPIVSDMALEIGGIRYTAAPFNGWYMGTEIGARNLADDFRYNMLPQVADKMGLDTSRDSSLWRDRALVELNVAVLHSFKHRGVTIVDHHTASKQFGHFVQKETQSGRPVTGRWSWLIPPLSPAATSVFHQRYDDRVLKPNFFHND</sequence>
<dbReference type="InterPro" id="IPR044944">
    <property type="entry name" value="NOS_dom_3"/>
</dbReference>
<comment type="miscellaneous">
    <text evidence="11">This protein is similar to the oxygenase domain of eukaryotic nitric oxide synthases but lacks the reductase domain which, in eukaryotes, is responsible for transfer of electrons to the ferric heme during nitric oxide synthesis.</text>
</comment>
<dbReference type="InterPro" id="IPR036119">
    <property type="entry name" value="NOS_N_sf"/>
</dbReference>
<name>A0A916ZF54_9BACL</name>
<accession>A0A916ZF54</accession>
<comment type="cofactor">
    <cofactor evidence="1 11 12">
        <name>heme</name>
        <dbReference type="ChEBI" id="CHEBI:30413"/>
    </cofactor>
</comment>
<proteinExistence type="inferred from homology"/>
<feature type="domain" description="Nitric oxide synthase (NOS)" evidence="13">
    <location>
        <begin position="11"/>
        <end position="364"/>
    </location>
</feature>
<dbReference type="GO" id="GO:0046872">
    <property type="term" value="F:metal ion binding"/>
    <property type="evidence" value="ECO:0007669"/>
    <property type="project" value="UniProtKB-KW"/>
</dbReference>
<evidence type="ECO:0000313" key="15">
    <source>
        <dbReference type="Proteomes" id="UP000612456"/>
    </source>
</evidence>
<dbReference type="Pfam" id="PF02898">
    <property type="entry name" value="NO_synthase"/>
    <property type="match status" value="1"/>
</dbReference>
<evidence type="ECO:0000256" key="5">
    <source>
        <dbReference type="ARBA" id="ARBA00018859"/>
    </source>
</evidence>
<gene>
    <name evidence="14" type="primary">nos</name>
    <name evidence="14" type="ORF">GCM10010911_60010</name>
</gene>
<dbReference type="Gene3D" id="3.90.440.10">
    <property type="entry name" value="Nitric Oxide Synthase,Heme Domain,Chain A domain 2"/>
    <property type="match status" value="1"/>
</dbReference>
<comment type="similarity">
    <text evidence="3 11">Belongs to the NOS family. Bacterial NOS oxygenase subfamily.</text>
</comment>
<dbReference type="Proteomes" id="UP000612456">
    <property type="component" value="Unassembled WGS sequence"/>
</dbReference>
<dbReference type="EC" id="1.14.14.47" evidence="4 11"/>
<keyword evidence="8 11" id="KW-0560">Oxidoreductase</keyword>
<dbReference type="CDD" id="cd00575">
    <property type="entry name" value="NOS_oxygenase"/>
    <property type="match status" value="1"/>
</dbReference>
<dbReference type="InterPro" id="IPR050607">
    <property type="entry name" value="NOS"/>
</dbReference>
<keyword evidence="9 11" id="KW-0408">Iron</keyword>
<comment type="function">
    <text evidence="2 11">Catalyzes the production of nitric oxide.</text>
</comment>
<reference evidence="14" key="2">
    <citation type="submission" date="2020-09" db="EMBL/GenBank/DDBJ databases">
        <authorList>
            <person name="Sun Q."/>
            <person name="Zhou Y."/>
        </authorList>
    </citation>
    <scope>NUCLEOTIDE SEQUENCE</scope>
    <source>
        <strain evidence="14">CGMCC 1.15178</strain>
    </source>
</reference>
<reference evidence="14" key="1">
    <citation type="journal article" date="2014" name="Int. J. Syst. Evol. Microbiol.">
        <title>Complete genome sequence of Corynebacterium casei LMG S-19264T (=DSM 44701T), isolated from a smear-ripened cheese.</title>
        <authorList>
            <consortium name="US DOE Joint Genome Institute (JGI-PGF)"/>
            <person name="Walter F."/>
            <person name="Albersmeier A."/>
            <person name="Kalinowski J."/>
            <person name="Ruckert C."/>
        </authorList>
    </citation>
    <scope>NUCLEOTIDE SEQUENCE</scope>
    <source>
        <strain evidence="14">CGMCC 1.15178</strain>
    </source>
</reference>
<evidence type="ECO:0000256" key="9">
    <source>
        <dbReference type="ARBA" id="ARBA00023004"/>
    </source>
</evidence>
<evidence type="ECO:0000256" key="2">
    <source>
        <dbReference type="ARBA" id="ARBA00002642"/>
    </source>
</evidence>
<evidence type="ECO:0000256" key="1">
    <source>
        <dbReference type="ARBA" id="ARBA00001971"/>
    </source>
</evidence>
<dbReference type="InterPro" id="IPR044940">
    <property type="entry name" value="NOS_dom_2"/>
</dbReference>
<keyword evidence="7 11" id="KW-0479">Metal-binding</keyword>
<feature type="binding site" description="axial binding residue" evidence="12">
    <location>
        <position position="72"/>
    </location>
    <ligand>
        <name>heme</name>
        <dbReference type="ChEBI" id="CHEBI:30413"/>
    </ligand>
    <ligandPart>
        <name>Fe</name>
        <dbReference type="ChEBI" id="CHEBI:18248"/>
    </ligandPart>
</feature>
<keyword evidence="6 11" id="KW-0349">Heme</keyword>
<dbReference type="Gene3D" id="3.90.1230.10">
    <property type="entry name" value="Nitric Oxide Synthase, Chain A, domain 3"/>
    <property type="match status" value="1"/>
</dbReference>
<dbReference type="GO" id="GO:0020037">
    <property type="term" value="F:heme binding"/>
    <property type="evidence" value="ECO:0007669"/>
    <property type="project" value="InterPro"/>
</dbReference>
<evidence type="ECO:0000256" key="11">
    <source>
        <dbReference type="PIRNR" id="PIRNR037219"/>
    </source>
</evidence>
<dbReference type="InterPro" id="IPR044943">
    <property type="entry name" value="NOS_dom_1"/>
</dbReference>
<evidence type="ECO:0000256" key="3">
    <source>
        <dbReference type="ARBA" id="ARBA00005411"/>
    </source>
</evidence>
<dbReference type="EMBL" id="BMHP01000006">
    <property type="protein sequence ID" value="GGD93395.1"/>
    <property type="molecule type" value="Genomic_DNA"/>
</dbReference>
<evidence type="ECO:0000313" key="14">
    <source>
        <dbReference type="EMBL" id="GGD93395.1"/>
    </source>
</evidence>
<dbReference type="InterPro" id="IPR017142">
    <property type="entry name" value="Nitric_oxide_synthase_Oase-su"/>
</dbReference>
<evidence type="ECO:0000259" key="13">
    <source>
        <dbReference type="Pfam" id="PF02898"/>
    </source>
</evidence>
<evidence type="ECO:0000256" key="6">
    <source>
        <dbReference type="ARBA" id="ARBA00022617"/>
    </source>
</evidence>
<evidence type="ECO:0000256" key="4">
    <source>
        <dbReference type="ARBA" id="ARBA00012735"/>
    </source>
</evidence>
<dbReference type="GO" id="GO:0004517">
    <property type="term" value="F:nitric-oxide synthase activity"/>
    <property type="evidence" value="ECO:0007669"/>
    <property type="project" value="InterPro"/>
</dbReference>
<dbReference type="Gene3D" id="3.90.340.10">
    <property type="entry name" value="Nitric Oxide Synthase, Chain A, domain 1"/>
    <property type="match status" value="1"/>
</dbReference>